<evidence type="ECO:0000313" key="1">
    <source>
        <dbReference type="EMBL" id="KAJ2986138.1"/>
    </source>
</evidence>
<protein>
    <submittedName>
        <fullName evidence="1">Uncharacterized protein</fullName>
    </submittedName>
</protein>
<organism evidence="1 2">
    <name type="scientific">Xylaria curta</name>
    <dbReference type="NCBI Taxonomy" id="42375"/>
    <lineage>
        <taxon>Eukaryota</taxon>
        <taxon>Fungi</taxon>
        <taxon>Dikarya</taxon>
        <taxon>Ascomycota</taxon>
        <taxon>Pezizomycotina</taxon>
        <taxon>Sordariomycetes</taxon>
        <taxon>Xylariomycetidae</taxon>
        <taxon>Xylariales</taxon>
        <taxon>Xylariaceae</taxon>
        <taxon>Xylaria</taxon>
    </lineage>
</organism>
<evidence type="ECO:0000313" key="2">
    <source>
        <dbReference type="Proteomes" id="UP001143856"/>
    </source>
</evidence>
<proteinExistence type="predicted"/>
<name>A0ACC1P543_9PEZI</name>
<dbReference type="EMBL" id="JAPDGR010000991">
    <property type="protein sequence ID" value="KAJ2986138.1"/>
    <property type="molecule type" value="Genomic_DNA"/>
</dbReference>
<dbReference type="Proteomes" id="UP001143856">
    <property type="component" value="Unassembled WGS sequence"/>
</dbReference>
<comment type="caution">
    <text evidence="1">The sequence shown here is derived from an EMBL/GenBank/DDBJ whole genome shotgun (WGS) entry which is preliminary data.</text>
</comment>
<gene>
    <name evidence="1" type="ORF">NUW58_g5168</name>
</gene>
<keyword evidence="2" id="KW-1185">Reference proteome</keyword>
<accession>A0ACC1P543</accession>
<sequence length="253" mass="28192">MLSHSSTPAAAPAGLLFGSWDDPNSPVGLTTQVPPSNATMPEAYSRRIPEAWNTSVSDFDRVVGSEYKGKLETYPTITLTKRRQATAVVHVAEGLREFSARRGQGQNRRVRGPDKEISQSSTDGIDLYVNFNSGYAPPSYPVAPDYDNRCWQKNHLDDNYDDCSGTPYSHYRYIRKEGSEREGGSAGPDGVNHNLKDWGAVGSKRLEWPTLQHEIGHGLFFYDFRSQKLEQEFPSPPPDPDDDLPPTYVPENA</sequence>
<reference evidence="1" key="1">
    <citation type="submission" date="2022-10" db="EMBL/GenBank/DDBJ databases">
        <title>Genome Sequence of Xylaria curta.</title>
        <authorList>
            <person name="Buettner E."/>
        </authorList>
    </citation>
    <scope>NUCLEOTIDE SEQUENCE</scope>
    <source>
        <strain evidence="1">Babe10</strain>
    </source>
</reference>